<evidence type="ECO:0000313" key="2">
    <source>
        <dbReference type="Proteomes" id="UP001220962"/>
    </source>
</evidence>
<organism evidence="1 2">
    <name type="scientific">Paenibacillus urinalis</name>
    <dbReference type="NCBI Taxonomy" id="521520"/>
    <lineage>
        <taxon>Bacteria</taxon>
        <taxon>Bacillati</taxon>
        <taxon>Bacillota</taxon>
        <taxon>Bacilli</taxon>
        <taxon>Bacillales</taxon>
        <taxon>Paenibacillaceae</taxon>
        <taxon>Paenibacillus</taxon>
    </lineage>
</organism>
<protein>
    <submittedName>
        <fullName evidence="1">Transposase</fullName>
    </submittedName>
</protein>
<name>A0AAX3MTU5_9BACL</name>
<dbReference type="EMBL" id="CP118101">
    <property type="protein sequence ID" value="WDH80506.1"/>
    <property type="molecule type" value="Genomic_DNA"/>
</dbReference>
<dbReference type="SUPFAM" id="SSF46689">
    <property type="entry name" value="Homeodomain-like"/>
    <property type="match status" value="1"/>
</dbReference>
<accession>A0AAX3MTU5</accession>
<reference evidence="1" key="1">
    <citation type="submission" date="2023-02" db="EMBL/GenBank/DDBJ databases">
        <title>Pathogen: clinical or host-associated sample.</title>
        <authorList>
            <person name="Hergert J."/>
            <person name="Casey R."/>
            <person name="Wagner J."/>
            <person name="Young E.L."/>
            <person name="Oakeson K.F."/>
        </authorList>
    </citation>
    <scope>NUCLEOTIDE SEQUENCE</scope>
    <source>
        <strain evidence="1">2022CK-00830</strain>
    </source>
</reference>
<dbReference type="InterPro" id="IPR009057">
    <property type="entry name" value="Homeodomain-like_sf"/>
</dbReference>
<evidence type="ECO:0000313" key="1">
    <source>
        <dbReference type="EMBL" id="WDH80506.1"/>
    </source>
</evidence>
<dbReference type="Proteomes" id="UP001220962">
    <property type="component" value="Chromosome"/>
</dbReference>
<dbReference type="AlphaFoldDB" id="A0AAX3MTU5"/>
<gene>
    <name evidence="1" type="ORF">PUW23_13110</name>
</gene>
<proteinExistence type="predicted"/>
<sequence>MAIKGQKFRAYSEELKLEAIRMHVEEKWTYRQINDHFGIQDEGRMKRWMRHTSDATAWPSGQHSPETSI</sequence>
<dbReference type="RefSeq" id="WP_238546361.1">
    <property type="nucleotide sequence ID" value="NZ_CP118101.1"/>
</dbReference>